<dbReference type="InterPro" id="IPR013785">
    <property type="entry name" value="Aldolase_TIM"/>
</dbReference>
<dbReference type="RefSeq" id="WP_228351628.1">
    <property type="nucleotide sequence ID" value="NZ_JACEGA010000001.1"/>
</dbReference>
<dbReference type="CDD" id="cd01335">
    <property type="entry name" value="Radical_SAM"/>
    <property type="match status" value="1"/>
</dbReference>
<dbReference type="Pfam" id="PF13186">
    <property type="entry name" value="SPASM"/>
    <property type="match status" value="1"/>
</dbReference>
<evidence type="ECO:0000259" key="5">
    <source>
        <dbReference type="PROSITE" id="PS51918"/>
    </source>
</evidence>
<dbReference type="InterPro" id="IPR023885">
    <property type="entry name" value="4Fe4S-binding_SPASM_dom"/>
</dbReference>
<evidence type="ECO:0000313" key="6">
    <source>
        <dbReference type="EMBL" id="MBB2181887.1"/>
    </source>
</evidence>
<dbReference type="SFLD" id="SFLDG01386">
    <property type="entry name" value="main_SPASM_domain-containing"/>
    <property type="match status" value="1"/>
</dbReference>
<dbReference type="AlphaFoldDB" id="A0A839JXD4"/>
<dbReference type="EMBL" id="JACEGA010000001">
    <property type="protein sequence ID" value="MBB2181887.1"/>
    <property type="molecule type" value="Genomic_DNA"/>
</dbReference>
<protein>
    <submittedName>
        <fullName evidence="6">Radical SAM protein</fullName>
    </submittedName>
</protein>
<evidence type="ECO:0000256" key="3">
    <source>
        <dbReference type="ARBA" id="ARBA00023004"/>
    </source>
</evidence>
<comment type="caution">
    <text evidence="6">The sequence shown here is derived from an EMBL/GenBank/DDBJ whole genome shotgun (WGS) entry which is preliminary data.</text>
</comment>
<dbReference type="GO" id="GO:0046872">
    <property type="term" value="F:metal ion binding"/>
    <property type="evidence" value="ECO:0007669"/>
    <property type="project" value="UniProtKB-KW"/>
</dbReference>
<reference evidence="6 7" key="1">
    <citation type="submission" date="2020-07" db="EMBL/GenBank/DDBJ databases">
        <title>Characterization and genome sequencing of isolate MD1, a novel member within the family Lachnospiraceae.</title>
        <authorList>
            <person name="Rettenmaier R."/>
            <person name="Di Bello L."/>
            <person name="Zinser C."/>
            <person name="Scheitz K."/>
            <person name="Liebl W."/>
            <person name="Zverlov V."/>
        </authorList>
    </citation>
    <scope>NUCLEOTIDE SEQUENCE [LARGE SCALE GENOMIC DNA]</scope>
    <source>
        <strain evidence="6 7">MD1</strain>
    </source>
</reference>
<evidence type="ECO:0000256" key="1">
    <source>
        <dbReference type="ARBA" id="ARBA00022691"/>
    </source>
</evidence>
<dbReference type="PROSITE" id="PS51918">
    <property type="entry name" value="RADICAL_SAM"/>
    <property type="match status" value="1"/>
</dbReference>
<dbReference type="GO" id="GO:0003824">
    <property type="term" value="F:catalytic activity"/>
    <property type="evidence" value="ECO:0007669"/>
    <property type="project" value="InterPro"/>
</dbReference>
<dbReference type="PANTHER" id="PTHR11228:SF7">
    <property type="entry name" value="PQQA PEPTIDE CYCLASE"/>
    <property type="match status" value="1"/>
</dbReference>
<sequence length="408" mass="46256">MVIKERFQVDVVRFEVDGIKMIGNNRTGSLIGLTEEGSKMIDDIYSDGEAEITETTEPLYEALKRGNYFKSSIKNNIRMASAYVHITDKCNLHCVGCYSYVVNRNKKTDLTYKEVCHVLDQLADNGVRIIVISGGEPFIREDIEQICQYAKGLDMVVQIITNGTMPHERYLRALPYIDAISVSVDGYQEDVHFIRDEGIMPKVLETVRFLMEHKAKVNLIFTLHRKNAIYMEEYMNLANNMGTMFNFSMLTTSPFDEVFKDYTLRKEESDMVEHFLKHHRAVITDSAMEGESLSCKSRCGAGRFLISVSADGTIYPCHMLHIDDLKLGNIFEKDLQSIVFNEDNPFLNLDINNIEGCSECKYGNFCGGGCRARSYLASGSIYAKADICEVSYHTLDKKFSSLKAAYGL</sequence>
<dbReference type="InterPro" id="IPR007197">
    <property type="entry name" value="rSAM"/>
</dbReference>
<dbReference type="GO" id="GO:0051536">
    <property type="term" value="F:iron-sulfur cluster binding"/>
    <property type="evidence" value="ECO:0007669"/>
    <property type="project" value="UniProtKB-KW"/>
</dbReference>
<proteinExistence type="predicted"/>
<gene>
    <name evidence="6" type="ORF">H0486_03240</name>
</gene>
<dbReference type="SUPFAM" id="SSF102114">
    <property type="entry name" value="Radical SAM enzymes"/>
    <property type="match status" value="1"/>
</dbReference>
<dbReference type="InterPro" id="IPR050377">
    <property type="entry name" value="Radical_SAM_PqqE_MftC-like"/>
</dbReference>
<organism evidence="6 7">
    <name type="scientific">Variimorphobacter saccharofermentans</name>
    <dbReference type="NCBI Taxonomy" id="2755051"/>
    <lineage>
        <taxon>Bacteria</taxon>
        <taxon>Bacillati</taxon>
        <taxon>Bacillota</taxon>
        <taxon>Clostridia</taxon>
        <taxon>Lachnospirales</taxon>
        <taxon>Lachnospiraceae</taxon>
        <taxon>Variimorphobacter</taxon>
    </lineage>
</organism>
<name>A0A839JXD4_9FIRM</name>
<dbReference type="Proteomes" id="UP000574276">
    <property type="component" value="Unassembled WGS sequence"/>
</dbReference>
<keyword evidence="2" id="KW-0479">Metal-binding</keyword>
<accession>A0A839JXD4</accession>
<keyword evidence="4" id="KW-0411">Iron-sulfur</keyword>
<feature type="domain" description="Radical SAM core" evidence="5">
    <location>
        <begin position="76"/>
        <end position="285"/>
    </location>
</feature>
<dbReference type="InterPro" id="IPR058240">
    <property type="entry name" value="rSAM_sf"/>
</dbReference>
<evidence type="ECO:0000256" key="2">
    <source>
        <dbReference type="ARBA" id="ARBA00022723"/>
    </source>
</evidence>
<dbReference type="Gene3D" id="3.20.20.70">
    <property type="entry name" value="Aldolase class I"/>
    <property type="match status" value="1"/>
</dbReference>
<dbReference type="Pfam" id="PF04055">
    <property type="entry name" value="Radical_SAM"/>
    <property type="match status" value="1"/>
</dbReference>
<evidence type="ECO:0000256" key="4">
    <source>
        <dbReference type="ARBA" id="ARBA00023014"/>
    </source>
</evidence>
<dbReference type="PANTHER" id="PTHR11228">
    <property type="entry name" value="RADICAL SAM DOMAIN PROTEIN"/>
    <property type="match status" value="1"/>
</dbReference>
<evidence type="ECO:0000313" key="7">
    <source>
        <dbReference type="Proteomes" id="UP000574276"/>
    </source>
</evidence>
<dbReference type="NCBIfam" id="TIGR04085">
    <property type="entry name" value="rSAM_more_4Fe4S"/>
    <property type="match status" value="1"/>
</dbReference>
<keyword evidence="3" id="KW-0408">Iron</keyword>
<keyword evidence="1" id="KW-0949">S-adenosyl-L-methionine</keyword>
<dbReference type="SFLD" id="SFLDS00029">
    <property type="entry name" value="Radical_SAM"/>
    <property type="match status" value="1"/>
</dbReference>
<dbReference type="SFLD" id="SFLDG01067">
    <property type="entry name" value="SPASM/twitch_domain_containing"/>
    <property type="match status" value="1"/>
</dbReference>
<keyword evidence="7" id="KW-1185">Reference proteome</keyword>